<evidence type="ECO:0000256" key="4">
    <source>
        <dbReference type="ARBA" id="ARBA00022490"/>
    </source>
</evidence>
<sequence>MELLSPEGLRIDGRRANELRRITCKPSVLKNADGSAYFEQGNTKVLAAVYGPRQPQLKSQTAHDRAVIRVEFNVAPFSSSERKKRSRFEKYGNLRILEIATSIKQTFEPVIISTVYPRSEIAIYLHLLQDDGGNIQTCINAATLALIDAGIAMTDYVCACSAGYIDETPVLDLNHIEESSYETPDLTMAVMPRSEKILLLQMESRLQIGRLEDTLALAKAGCGQIHELMDKAVRDNTLDLVHKYTN</sequence>
<keyword evidence="5" id="KW-0271">Exosome</keyword>
<comment type="similarity">
    <text evidence="3">Belongs to the RNase PH family.</text>
</comment>
<keyword evidence="4" id="KW-0963">Cytoplasm</keyword>
<dbReference type="InterPro" id="IPR001247">
    <property type="entry name" value="ExoRNase_PH_dom1"/>
</dbReference>
<evidence type="ECO:0000313" key="10">
    <source>
        <dbReference type="EMBL" id="KAJ1976791.1"/>
    </source>
</evidence>
<name>A0A9W8EBN6_9FUNG</name>
<dbReference type="InterPro" id="IPR015847">
    <property type="entry name" value="ExoRNase_PH_dom2"/>
</dbReference>
<dbReference type="InterPro" id="IPR027408">
    <property type="entry name" value="PNPase/RNase_PH_dom_sf"/>
</dbReference>
<evidence type="ECO:0000256" key="7">
    <source>
        <dbReference type="ARBA" id="ARBA00077929"/>
    </source>
</evidence>
<dbReference type="SUPFAM" id="SSF54211">
    <property type="entry name" value="Ribosomal protein S5 domain 2-like"/>
    <property type="match status" value="1"/>
</dbReference>
<dbReference type="Proteomes" id="UP001151582">
    <property type="component" value="Unassembled WGS sequence"/>
</dbReference>
<proteinExistence type="inferred from homology"/>
<dbReference type="Gene3D" id="3.30.230.70">
    <property type="entry name" value="GHMP Kinase, N-terminal domain"/>
    <property type="match status" value="1"/>
</dbReference>
<dbReference type="GO" id="GO:0071051">
    <property type="term" value="P:poly(A)-dependent snoRNA 3'-end processing"/>
    <property type="evidence" value="ECO:0007669"/>
    <property type="project" value="TreeGrafter"/>
</dbReference>
<dbReference type="EMBL" id="JANBQB010000400">
    <property type="protein sequence ID" value="KAJ1976791.1"/>
    <property type="molecule type" value="Genomic_DNA"/>
</dbReference>
<gene>
    <name evidence="10" type="primary">SKI6</name>
    <name evidence="10" type="ORF">H4R34_003843</name>
</gene>
<dbReference type="GO" id="GO:0000176">
    <property type="term" value="C:nuclear exosome (RNase complex)"/>
    <property type="evidence" value="ECO:0007669"/>
    <property type="project" value="UniProtKB-ARBA"/>
</dbReference>
<dbReference type="SUPFAM" id="SSF55666">
    <property type="entry name" value="Ribonuclease PH domain 2-like"/>
    <property type="match status" value="1"/>
</dbReference>
<evidence type="ECO:0000256" key="6">
    <source>
        <dbReference type="ARBA" id="ARBA00063066"/>
    </source>
</evidence>
<dbReference type="GO" id="GO:0016075">
    <property type="term" value="P:rRNA catabolic process"/>
    <property type="evidence" value="ECO:0007669"/>
    <property type="project" value="TreeGrafter"/>
</dbReference>
<evidence type="ECO:0000256" key="3">
    <source>
        <dbReference type="ARBA" id="ARBA00006678"/>
    </source>
</evidence>
<dbReference type="GO" id="GO:0000177">
    <property type="term" value="C:cytoplasmic exosome (RNase complex)"/>
    <property type="evidence" value="ECO:0007669"/>
    <property type="project" value="TreeGrafter"/>
</dbReference>
<organism evidence="10 11">
    <name type="scientific">Dimargaris verticillata</name>
    <dbReference type="NCBI Taxonomy" id="2761393"/>
    <lineage>
        <taxon>Eukaryota</taxon>
        <taxon>Fungi</taxon>
        <taxon>Fungi incertae sedis</taxon>
        <taxon>Zoopagomycota</taxon>
        <taxon>Kickxellomycotina</taxon>
        <taxon>Dimargaritomycetes</taxon>
        <taxon>Dimargaritales</taxon>
        <taxon>Dimargaritaceae</taxon>
        <taxon>Dimargaris</taxon>
    </lineage>
</organism>
<dbReference type="Pfam" id="PF01138">
    <property type="entry name" value="RNase_PH"/>
    <property type="match status" value="1"/>
</dbReference>
<dbReference type="Pfam" id="PF03725">
    <property type="entry name" value="RNase_PH_C"/>
    <property type="match status" value="1"/>
</dbReference>
<comment type="subcellular location">
    <subcellularLocation>
        <location evidence="1">Cytoplasm</location>
    </subcellularLocation>
    <subcellularLocation>
        <location evidence="2">Nucleus</location>
        <location evidence="2">Nucleolus</location>
    </subcellularLocation>
</comment>
<dbReference type="CDD" id="cd11370">
    <property type="entry name" value="RNase_PH_RRP41"/>
    <property type="match status" value="1"/>
</dbReference>
<dbReference type="AlphaFoldDB" id="A0A9W8EBN6"/>
<comment type="caution">
    <text evidence="10">The sequence shown here is derived from an EMBL/GenBank/DDBJ whole genome shotgun (WGS) entry which is preliminary data.</text>
</comment>
<keyword evidence="11" id="KW-1185">Reference proteome</keyword>
<reference evidence="10" key="1">
    <citation type="submission" date="2022-07" db="EMBL/GenBank/DDBJ databases">
        <title>Phylogenomic reconstructions and comparative analyses of Kickxellomycotina fungi.</title>
        <authorList>
            <person name="Reynolds N.K."/>
            <person name="Stajich J.E."/>
            <person name="Barry K."/>
            <person name="Grigoriev I.V."/>
            <person name="Crous P."/>
            <person name="Smith M.E."/>
        </authorList>
    </citation>
    <scope>NUCLEOTIDE SEQUENCE</scope>
    <source>
        <strain evidence="10">RSA 567</strain>
    </source>
</reference>
<evidence type="ECO:0000259" key="9">
    <source>
        <dbReference type="Pfam" id="PF03725"/>
    </source>
</evidence>
<dbReference type="InterPro" id="IPR036345">
    <property type="entry name" value="ExoRNase_PH_dom2_sf"/>
</dbReference>
<evidence type="ECO:0000256" key="2">
    <source>
        <dbReference type="ARBA" id="ARBA00004604"/>
    </source>
</evidence>
<accession>A0A9W8EBN6</accession>
<dbReference type="GO" id="GO:0071028">
    <property type="term" value="P:nuclear mRNA surveillance"/>
    <property type="evidence" value="ECO:0007669"/>
    <property type="project" value="TreeGrafter"/>
</dbReference>
<evidence type="ECO:0000259" key="8">
    <source>
        <dbReference type="Pfam" id="PF01138"/>
    </source>
</evidence>
<feature type="domain" description="Exoribonuclease phosphorolytic" evidence="8">
    <location>
        <begin position="18"/>
        <end position="151"/>
    </location>
</feature>
<dbReference type="FunFam" id="3.30.230.70:FF:000004">
    <property type="entry name" value="Exosome complex component Rrp41"/>
    <property type="match status" value="1"/>
</dbReference>
<feature type="domain" description="Exoribonuclease phosphorolytic" evidence="9">
    <location>
        <begin position="155"/>
        <end position="220"/>
    </location>
</feature>
<dbReference type="GO" id="GO:0003723">
    <property type="term" value="F:RNA binding"/>
    <property type="evidence" value="ECO:0007669"/>
    <property type="project" value="TreeGrafter"/>
</dbReference>
<comment type="subunit">
    <text evidence="6">Component of the RNA exosome complex. Specifically part of the catalytically inactive RNA exosome core complex (Exo-9) which may associate with the catalytic subunits RRP6 and DIS3 in cytoplasmic- and nuclear-specific RNA exosome complex forms. Exo-9 is formed by a hexameric base ring of RNase PH domain-containing subunits and a cap ring consisting of CSL4, RRP4 and RRP40.</text>
</comment>
<dbReference type="PANTHER" id="PTHR11953">
    <property type="entry name" value="EXOSOME COMPLEX COMPONENT"/>
    <property type="match status" value="1"/>
</dbReference>
<dbReference type="GO" id="GO:0005730">
    <property type="term" value="C:nucleolus"/>
    <property type="evidence" value="ECO:0007669"/>
    <property type="project" value="UniProtKB-SubCell"/>
</dbReference>
<dbReference type="InterPro" id="IPR050080">
    <property type="entry name" value="RNase_PH"/>
</dbReference>
<protein>
    <recommendedName>
        <fullName evidence="7">Ribosomal RNA-processing protein 41</fullName>
    </recommendedName>
</protein>
<dbReference type="InterPro" id="IPR020568">
    <property type="entry name" value="Ribosomal_Su5_D2-typ_SF"/>
</dbReference>
<dbReference type="GO" id="GO:0034475">
    <property type="term" value="P:U4 snRNA 3'-end processing"/>
    <property type="evidence" value="ECO:0007669"/>
    <property type="project" value="TreeGrafter"/>
</dbReference>
<dbReference type="PANTHER" id="PTHR11953:SF0">
    <property type="entry name" value="EXOSOME COMPLEX COMPONENT RRP41"/>
    <property type="match status" value="1"/>
</dbReference>
<dbReference type="OrthoDB" id="437922at2759"/>
<evidence type="ECO:0000256" key="5">
    <source>
        <dbReference type="ARBA" id="ARBA00022835"/>
    </source>
</evidence>
<evidence type="ECO:0000256" key="1">
    <source>
        <dbReference type="ARBA" id="ARBA00004496"/>
    </source>
</evidence>
<evidence type="ECO:0000313" key="11">
    <source>
        <dbReference type="Proteomes" id="UP001151582"/>
    </source>
</evidence>